<proteinExistence type="predicted"/>
<feature type="region of interest" description="Disordered" evidence="1">
    <location>
        <begin position="280"/>
        <end position="303"/>
    </location>
</feature>
<name>A0A5B0NHA7_PUCGR</name>
<sequence>MIIFCFSVMVSSARMNWVRHLILETLIIQSTSATGQLRYTAGWLSEPSTKLTLALNSNNHLVDLENVNRHVDPSGKHFLNVSPIARGHEKSSQATGEVSAINHHVGPAAVIGKHQTNFQIDVLPFKLQTQFPINSHGKKIKLEEIEVGNQRPMEAIVAESIICDVSKQKLCFNSLENSPSLSAKEPTKLEQQCTDPQYLKRIGKPSFSESSDHQLGENPKAFCGTRDLISGLENQKPCSSVNYRAASSKSHQERKEARNLFILFENKILQNDLSSTKIHHQLNGIPGPKNSVKTNDGPRGTKRKEAVSWGVFHSVESSQKNERFSLNSSRPENSESFKKPHRILTNSDKQEILSGKLSVKMESTTIFKTCYPETRKINLRRLNFDMRILKGENNPQTQNHINYLAKILKLIPKPREEEFVLREKEFCQTCRVLKKIHQGVSAPELPDKMEMFMNDLDIWYGYWAAHINIDIKDLKDDLILFDFPYLFPVFLFYIEMIITMIPYKKDQQTKDKIDYPLEMRKAIKVFQEFKEYLDQPVSDEMDLWKERKEFILSSTRGTKHVSISILWHFLEVWMEREYKSLWEKLKEKNRMKINQFAKKFLNNIFFYGNENLKTQIMSSRLGQH</sequence>
<keyword evidence="2" id="KW-0472">Membrane</keyword>
<gene>
    <name evidence="3" type="ORF">PGT21_030018</name>
</gene>
<reference evidence="3 4" key="1">
    <citation type="submission" date="2019-05" db="EMBL/GenBank/DDBJ databases">
        <title>Emergence of the Ug99 lineage of the wheat stem rust pathogen through somatic hybridization.</title>
        <authorList>
            <person name="Li F."/>
            <person name="Upadhyaya N.M."/>
            <person name="Sperschneider J."/>
            <person name="Matny O."/>
            <person name="Nguyen-Phuc H."/>
            <person name="Mago R."/>
            <person name="Raley C."/>
            <person name="Miller M.E."/>
            <person name="Silverstein K.A.T."/>
            <person name="Henningsen E."/>
            <person name="Hirsch C.D."/>
            <person name="Visser B."/>
            <person name="Pretorius Z.A."/>
            <person name="Steffenson B.J."/>
            <person name="Schwessinger B."/>
            <person name="Dodds P.N."/>
            <person name="Figueroa M."/>
        </authorList>
    </citation>
    <scope>NUCLEOTIDE SEQUENCE [LARGE SCALE GENOMIC DNA]</scope>
    <source>
        <strain evidence="3">21-0</strain>
    </source>
</reference>
<feature type="region of interest" description="Disordered" evidence="1">
    <location>
        <begin position="320"/>
        <end position="341"/>
    </location>
</feature>
<dbReference type="AlphaFoldDB" id="A0A5B0NHA7"/>
<keyword evidence="4" id="KW-1185">Reference proteome</keyword>
<protein>
    <submittedName>
        <fullName evidence="3">Uncharacterized protein</fullName>
    </submittedName>
</protein>
<dbReference type="OrthoDB" id="2518535at2759"/>
<evidence type="ECO:0000313" key="4">
    <source>
        <dbReference type="Proteomes" id="UP000324748"/>
    </source>
</evidence>
<keyword evidence="2" id="KW-1133">Transmembrane helix</keyword>
<organism evidence="3 4">
    <name type="scientific">Puccinia graminis f. sp. tritici</name>
    <dbReference type="NCBI Taxonomy" id="56615"/>
    <lineage>
        <taxon>Eukaryota</taxon>
        <taxon>Fungi</taxon>
        <taxon>Dikarya</taxon>
        <taxon>Basidiomycota</taxon>
        <taxon>Pucciniomycotina</taxon>
        <taxon>Pucciniomycetes</taxon>
        <taxon>Pucciniales</taxon>
        <taxon>Pucciniaceae</taxon>
        <taxon>Puccinia</taxon>
    </lineage>
</organism>
<feature type="transmembrane region" description="Helical" evidence="2">
    <location>
        <begin position="485"/>
        <end position="503"/>
    </location>
</feature>
<evidence type="ECO:0000313" key="3">
    <source>
        <dbReference type="EMBL" id="KAA1087368.1"/>
    </source>
</evidence>
<dbReference type="EMBL" id="VSWC01000105">
    <property type="protein sequence ID" value="KAA1087368.1"/>
    <property type="molecule type" value="Genomic_DNA"/>
</dbReference>
<accession>A0A5B0NHA7</accession>
<evidence type="ECO:0000256" key="2">
    <source>
        <dbReference type="SAM" id="Phobius"/>
    </source>
</evidence>
<evidence type="ECO:0000256" key="1">
    <source>
        <dbReference type="SAM" id="MobiDB-lite"/>
    </source>
</evidence>
<keyword evidence="2" id="KW-0812">Transmembrane</keyword>
<dbReference type="Proteomes" id="UP000324748">
    <property type="component" value="Unassembled WGS sequence"/>
</dbReference>
<comment type="caution">
    <text evidence="3">The sequence shown here is derived from an EMBL/GenBank/DDBJ whole genome shotgun (WGS) entry which is preliminary data.</text>
</comment>